<evidence type="ECO:0000313" key="3">
    <source>
        <dbReference type="Proteomes" id="UP000008840"/>
    </source>
</evidence>
<feature type="region of interest" description="Disordered" evidence="1">
    <location>
        <begin position="1"/>
        <end position="31"/>
    </location>
</feature>
<evidence type="ECO:0000313" key="2">
    <source>
        <dbReference type="EMBL" id="CAQ45635.1"/>
    </source>
</evidence>
<reference evidence="2 3" key="1">
    <citation type="journal article" date="2008" name="Genome Biol.">
        <title>The complete genome, comparative and functional analysis of Stenotrophomonas maltophilia reveals an organism heavily shielded by drug resistance determinants.</title>
        <authorList>
            <person name="Crossman L.C."/>
            <person name="Gould V.C."/>
            <person name="Dow J.M."/>
            <person name="Vernikos G.S."/>
            <person name="Okazaki A."/>
            <person name="Sebaihia M."/>
            <person name="Saunders D."/>
            <person name="Arrowsmith C."/>
            <person name="Carver T."/>
            <person name="Peters N."/>
            <person name="Adlem E."/>
            <person name="Kerhornou A."/>
            <person name="Lord A."/>
            <person name="Murphy L."/>
            <person name="Seeger K."/>
            <person name="Squares R."/>
            <person name="Rutter S."/>
            <person name="Quail M.A."/>
            <person name="Rajandream M.A."/>
            <person name="Harris D."/>
            <person name="Churcher C."/>
            <person name="Bentley S.D."/>
            <person name="Parkhill J."/>
            <person name="Thomson N.R."/>
            <person name="Avison M.B."/>
        </authorList>
    </citation>
    <scope>NUCLEOTIDE SEQUENCE [LARGE SCALE GENOMIC DNA]</scope>
    <source>
        <strain evidence="2 3">K279a</strain>
    </source>
</reference>
<dbReference type="EMBL" id="AM743169">
    <property type="protein sequence ID" value="CAQ45635.1"/>
    <property type="molecule type" value="Genomic_DNA"/>
</dbReference>
<name>B2FPJ2_STRMK</name>
<dbReference type="HOGENOM" id="CLU_107601_0_0_6"/>
<dbReference type="EnsemblBacteria" id="CAQ45635">
    <property type="protein sequence ID" value="CAQ45635"/>
    <property type="gene ID" value="Smlt2133"/>
</dbReference>
<dbReference type="KEGG" id="sml:Smlt2133"/>
<dbReference type="AlphaFoldDB" id="B2FPJ2"/>
<protein>
    <submittedName>
        <fullName evidence="2">Uncharacterized protein</fullName>
    </submittedName>
</protein>
<accession>B2FPJ2</accession>
<proteinExistence type="predicted"/>
<sequence length="224" mass="23715">MLWSQWSQWPVNRRPSPRSRPPLQASGAQKGPDYRACHICPYTCGVDSVGTHEACTTPIPRTIVMLKGLKPLTAAAVCLLGLSAFAQSAAAAQWVDSGRTAYVKTSFFGSFAYHTCDSSGAQIQGYPGSCGSDAGSGWTSNYTASSDLANSQLMACNHNPFQLGSACYGLAYAINGQAYAGGLPAACNLGARAVVTASSMETVEIQYEELDVDTIESAREYVCR</sequence>
<feature type="compositionally biased region" description="Polar residues" evidence="1">
    <location>
        <begin position="1"/>
        <end position="10"/>
    </location>
</feature>
<organism evidence="2 3">
    <name type="scientific">Stenotrophomonas maltophilia (strain K279a)</name>
    <dbReference type="NCBI Taxonomy" id="522373"/>
    <lineage>
        <taxon>Bacteria</taxon>
        <taxon>Pseudomonadati</taxon>
        <taxon>Pseudomonadota</taxon>
        <taxon>Gammaproteobacteria</taxon>
        <taxon>Lysobacterales</taxon>
        <taxon>Lysobacteraceae</taxon>
        <taxon>Stenotrophomonas</taxon>
        <taxon>Stenotrophomonas maltophilia group</taxon>
    </lineage>
</organism>
<gene>
    <name evidence="2" type="ordered locus">Smlt2133</name>
</gene>
<keyword evidence="3" id="KW-1185">Reference proteome</keyword>
<dbReference type="Proteomes" id="UP000008840">
    <property type="component" value="Chromosome"/>
</dbReference>
<evidence type="ECO:0000256" key="1">
    <source>
        <dbReference type="SAM" id="MobiDB-lite"/>
    </source>
</evidence>